<feature type="region of interest" description="Disordered" evidence="1">
    <location>
        <begin position="1"/>
        <end position="70"/>
    </location>
</feature>
<organism evidence="2 3">
    <name type="scientific">Polarella glacialis</name>
    <name type="common">Dinoflagellate</name>
    <dbReference type="NCBI Taxonomy" id="89957"/>
    <lineage>
        <taxon>Eukaryota</taxon>
        <taxon>Sar</taxon>
        <taxon>Alveolata</taxon>
        <taxon>Dinophyceae</taxon>
        <taxon>Suessiales</taxon>
        <taxon>Suessiaceae</taxon>
        <taxon>Polarella</taxon>
    </lineage>
</organism>
<comment type="caution">
    <text evidence="2">The sequence shown here is derived from an EMBL/GenBank/DDBJ whole genome shotgun (WGS) entry which is preliminary data.</text>
</comment>
<sequence>MPNAGHKTNNNNNDNKNHDNNNDNNDNNDNNNDNNNNDNNNDNNNNDNNNRNKNNNNNNNNNKNNNKTLRYGRYSSQFPAVRVRHHFDIDASYGEPRPGSTPVLCKQVGVELLESKGLLSVVASVVETSPGSIE</sequence>
<dbReference type="AlphaFoldDB" id="A0A813E5Y1"/>
<protein>
    <submittedName>
        <fullName evidence="2">Uncharacterized protein</fullName>
    </submittedName>
</protein>
<keyword evidence="3" id="KW-1185">Reference proteome</keyword>
<evidence type="ECO:0000256" key="1">
    <source>
        <dbReference type="SAM" id="MobiDB-lite"/>
    </source>
</evidence>
<evidence type="ECO:0000313" key="3">
    <source>
        <dbReference type="Proteomes" id="UP000654075"/>
    </source>
</evidence>
<reference evidence="2" key="1">
    <citation type="submission" date="2021-02" db="EMBL/GenBank/DDBJ databases">
        <authorList>
            <person name="Dougan E. K."/>
            <person name="Rhodes N."/>
            <person name="Thang M."/>
            <person name="Chan C."/>
        </authorList>
    </citation>
    <scope>NUCLEOTIDE SEQUENCE</scope>
</reference>
<dbReference type="Proteomes" id="UP000654075">
    <property type="component" value="Unassembled WGS sequence"/>
</dbReference>
<evidence type="ECO:0000313" key="2">
    <source>
        <dbReference type="EMBL" id="CAE8593038.1"/>
    </source>
</evidence>
<gene>
    <name evidence="2" type="ORF">PGLA1383_LOCUS11653</name>
</gene>
<dbReference type="EMBL" id="CAJNNV010006071">
    <property type="protein sequence ID" value="CAE8593038.1"/>
    <property type="molecule type" value="Genomic_DNA"/>
</dbReference>
<feature type="compositionally biased region" description="Low complexity" evidence="1">
    <location>
        <begin position="22"/>
        <end position="67"/>
    </location>
</feature>
<accession>A0A813E5Y1</accession>
<proteinExistence type="predicted"/>
<name>A0A813E5Y1_POLGL</name>